<evidence type="ECO:0000313" key="2">
    <source>
        <dbReference type="EMBL" id="HJB90589.1"/>
    </source>
</evidence>
<reference evidence="2" key="1">
    <citation type="journal article" date="2021" name="PeerJ">
        <title>Extensive microbial diversity within the chicken gut microbiome revealed by metagenomics and culture.</title>
        <authorList>
            <person name="Gilroy R."/>
            <person name="Ravi A."/>
            <person name="Getino M."/>
            <person name="Pursley I."/>
            <person name="Horton D.L."/>
            <person name="Alikhan N.F."/>
            <person name="Baker D."/>
            <person name="Gharbi K."/>
            <person name="Hall N."/>
            <person name="Watson M."/>
            <person name="Adriaenssens E.M."/>
            <person name="Foster-Nyarko E."/>
            <person name="Jarju S."/>
            <person name="Secka A."/>
            <person name="Antonio M."/>
            <person name="Oren A."/>
            <person name="Chaudhuri R.R."/>
            <person name="La Ragione R."/>
            <person name="Hildebrand F."/>
            <person name="Pallen M.J."/>
        </authorList>
    </citation>
    <scope>NUCLEOTIDE SEQUENCE</scope>
    <source>
        <strain evidence="2">USAMLcec3-2134</strain>
    </source>
</reference>
<evidence type="ECO:0000313" key="3">
    <source>
        <dbReference type="Proteomes" id="UP000886883"/>
    </source>
</evidence>
<sequence>MNDGYGKEQRGWRKALRFAAPIVIAASVTLLAFFLLQGIPLAQTLSRRTDLVSALVTQNGEQKLLMDQEEIVRAAEVAGMLARRFPTKEEGDPDTWYEFTFRDGSVLTVGVLGDRVLYNGKWYTGAASTPDLFRRLTGSRFFSIPAEELPEGEGSAQP</sequence>
<evidence type="ECO:0000256" key="1">
    <source>
        <dbReference type="SAM" id="Phobius"/>
    </source>
</evidence>
<keyword evidence="1" id="KW-0472">Membrane</keyword>
<dbReference type="Proteomes" id="UP000886883">
    <property type="component" value="Unassembled WGS sequence"/>
</dbReference>
<name>A0A9D2SCC8_9FIRM</name>
<dbReference type="AlphaFoldDB" id="A0A9D2SCC8"/>
<gene>
    <name evidence="2" type="ORF">H9763_03860</name>
</gene>
<feature type="transmembrane region" description="Helical" evidence="1">
    <location>
        <begin position="15"/>
        <end position="36"/>
    </location>
</feature>
<keyword evidence="1" id="KW-0812">Transmembrane</keyword>
<accession>A0A9D2SCC8</accession>
<comment type="caution">
    <text evidence="2">The sequence shown here is derived from an EMBL/GenBank/DDBJ whole genome shotgun (WGS) entry which is preliminary data.</text>
</comment>
<organism evidence="2 3">
    <name type="scientific">Candidatus Eisenbergiella merdigallinarum</name>
    <dbReference type="NCBI Taxonomy" id="2838552"/>
    <lineage>
        <taxon>Bacteria</taxon>
        <taxon>Bacillati</taxon>
        <taxon>Bacillota</taxon>
        <taxon>Clostridia</taxon>
        <taxon>Lachnospirales</taxon>
        <taxon>Lachnospiraceae</taxon>
        <taxon>Eisenbergiella</taxon>
    </lineage>
</organism>
<protein>
    <submittedName>
        <fullName evidence="2">Uncharacterized protein</fullName>
    </submittedName>
</protein>
<dbReference type="EMBL" id="DWXE01000011">
    <property type="protein sequence ID" value="HJB90589.1"/>
    <property type="molecule type" value="Genomic_DNA"/>
</dbReference>
<reference evidence="2" key="2">
    <citation type="submission" date="2021-04" db="EMBL/GenBank/DDBJ databases">
        <authorList>
            <person name="Gilroy R."/>
        </authorList>
    </citation>
    <scope>NUCLEOTIDE SEQUENCE</scope>
    <source>
        <strain evidence="2">USAMLcec3-2134</strain>
    </source>
</reference>
<proteinExistence type="predicted"/>
<keyword evidence="1" id="KW-1133">Transmembrane helix</keyword>